<keyword evidence="3" id="KW-1185">Reference proteome</keyword>
<reference evidence="2" key="2">
    <citation type="submission" date="2023-06" db="EMBL/GenBank/DDBJ databases">
        <authorList>
            <consortium name="Lawrence Berkeley National Laboratory"/>
            <person name="Haridas S."/>
            <person name="Hensen N."/>
            <person name="Bonometti L."/>
            <person name="Westerberg I."/>
            <person name="Brannstrom I.O."/>
            <person name="Guillou S."/>
            <person name="Cros-Aarteil S."/>
            <person name="Calhoun S."/>
            <person name="Kuo A."/>
            <person name="Mondo S."/>
            <person name="Pangilinan J."/>
            <person name="Riley R."/>
            <person name="Labutti K."/>
            <person name="Andreopoulos B."/>
            <person name="Lipzen A."/>
            <person name="Chen C."/>
            <person name="Yanf M."/>
            <person name="Daum C."/>
            <person name="Ng V."/>
            <person name="Clum A."/>
            <person name="Steindorff A."/>
            <person name="Ohm R."/>
            <person name="Martin F."/>
            <person name="Silar P."/>
            <person name="Natvig D."/>
            <person name="Lalanne C."/>
            <person name="Gautier V."/>
            <person name="Ament-Velasquez S.L."/>
            <person name="Kruys A."/>
            <person name="Hutchinson M.I."/>
            <person name="Powell A.J."/>
            <person name="Barry K."/>
            <person name="Miller A.N."/>
            <person name="Grigoriev I.V."/>
            <person name="Debuchy R."/>
            <person name="Gladieux P."/>
            <person name="Thoren M.H."/>
            <person name="Johannesson H."/>
        </authorList>
    </citation>
    <scope>NUCLEOTIDE SEQUENCE</scope>
    <source>
        <strain evidence="2">CBS 118394</strain>
    </source>
</reference>
<evidence type="ECO:0000313" key="2">
    <source>
        <dbReference type="EMBL" id="KAK3331464.1"/>
    </source>
</evidence>
<accession>A0AAE0IUF1</accession>
<dbReference type="Proteomes" id="UP001283341">
    <property type="component" value="Unassembled WGS sequence"/>
</dbReference>
<feature type="compositionally biased region" description="Basic and acidic residues" evidence="1">
    <location>
        <begin position="192"/>
        <end position="216"/>
    </location>
</feature>
<reference evidence="2" key="1">
    <citation type="journal article" date="2023" name="Mol. Phylogenet. Evol.">
        <title>Genome-scale phylogeny and comparative genomics of the fungal order Sordariales.</title>
        <authorList>
            <person name="Hensen N."/>
            <person name="Bonometti L."/>
            <person name="Westerberg I."/>
            <person name="Brannstrom I.O."/>
            <person name="Guillou S."/>
            <person name="Cros-Aarteil S."/>
            <person name="Calhoun S."/>
            <person name="Haridas S."/>
            <person name="Kuo A."/>
            <person name="Mondo S."/>
            <person name="Pangilinan J."/>
            <person name="Riley R."/>
            <person name="LaButti K."/>
            <person name="Andreopoulos B."/>
            <person name="Lipzen A."/>
            <person name="Chen C."/>
            <person name="Yan M."/>
            <person name="Daum C."/>
            <person name="Ng V."/>
            <person name="Clum A."/>
            <person name="Steindorff A."/>
            <person name="Ohm R.A."/>
            <person name="Martin F."/>
            <person name="Silar P."/>
            <person name="Natvig D.O."/>
            <person name="Lalanne C."/>
            <person name="Gautier V."/>
            <person name="Ament-Velasquez S.L."/>
            <person name="Kruys A."/>
            <person name="Hutchinson M.I."/>
            <person name="Powell A.J."/>
            <person name="Barry K."/>
            <person name="Miller A.N."/>
            <person name="Grigoriev I.V."/>
            <person name="Debuchy R."/>
            <person name="Gladieux P."/>
            <person name="Hiltunen Thoren M."/>
            <person name="Johannesson H."/>
        </authorList>
    </citation>
    <scope>NUCLEOTIDE SEQUENCE</scope>
    <source>
        <strain evidence="2">CBS 118394</strain>
    </source>
</reference>
<name>A0AAE0IUF1_9PEZI</name>
<proteinExistence type="predicted"/>
<evidence type="ECO:0000256" key="1">
    <source>
        <dbReference type="SAM" id="MobiDB-lite"/>
    </source>
</evidence>
<sequence length="259" mass="30008">MSYHNDHDKDKVDHGPRALINDMAKKVDFGEDIDFVVGVTATALTADQLLKTSACHKEHKVMHLAKAGLGAAVAATAFTMMSREHNEHRHKERIERGRALVRIPTHHPVYEISDGDSDSLSDLESGRSRRRLMIEDGRHHGQEDWAAVHRPQRSHSDEYYRPRSPVRTTRREDEHGGIRSADHFGYYPYAEGDGRRDSKQDEWVPRRARSHSEHRDHEHKRREREERSESRGPLTKFLVALKEGLEAKQHEHEHEESRP</sequence>
<protein>
    <submittedName>
        <fullName evidence="2">Uncharacterized protein</fullName>
    </submittedName>
</protein>
<evidence type="ECO:0000313" key="3">
    <source>
        <dbReference type="Proteomes" id="UP001283341"/>
    </source>
</evidence>
<feature type="region of interest" description="Disordered" evidence="1">
    <location>
        <begin position="142"/>
        <end position="259"/>
    </location>
</feature>
<comment type="caution">
    <text evidence="2">The sequence shown here is derived from an EMBL/GenBank/DDBJ whole genome shotgun (WGS) entry which is preliminary data.</text>
</comment>
<organism evidence="2 3">
    <name type="scientific">Apodospora peruviana</name>
    <dbReference type="NCBI Taxonomy" id="516989"/>
    <lineage>
        <taxon>Eukaryota</taxon>
        <taxon>Fungi</taxon>
        <taxon>Dikarya</taxon>
        <taxon>Ascomycota</taxon>
        <taxon>Pezizomycotina</taxon>
        <taxon>Sordariomycetes</taxon>
        <taxon>Sordariomycetidae</taxon>
        <taxon>Sordariales</taxon>
        <taxon>Lasiosphaeriaceae</taxon>
        <taxon>Apodospora</taxon>
    </lineage>
</organism>
<feature type="compositionally biased region" description="Basic and acidic residues" evidence="1">
    <location>
        <begin position="169"/>
        <end position="182"/>
    </location>
</feature>
<gene>
    <name evidence="2" type="ORF">B0H66DRAFT_97834</name>
</gene>
<dbReference type="EMBL" id="JAUEDM010000001">
    <property type="protein sequence ID" value="KAK3331464.1"/>
    <property type="molecule type" value="Genomic_DNA"/>
</dbReference>
<feature type="compositionally biased region" description="Basic and acidic residues" evidence="1">
    <location>
        <begin position="243"/>
        <end position="259"/>
    </location>
</feature>
<dbReference type="AlphaFoldDB" id="A0AAE0IUF1"/>